<organism evidence="7 8">
    <name type="scientific">Donghicola mangrovi</name>
    <dbReference type="NCBI Taxonomy" id="2729614"/>
    <lineage>
        <taxon>Bacteria</taxon>
        <taxon>Pseudomonadati</taxon>
        <taxon>Pseudomonadota</taxon>
        <taxon>Alphaproteobacteria</taxon>
        <taxon>Rhodobacterales</taxon>
        <taxon>Roseobacteraceae</taxon>
        <taxon>Donghicola</taxon>
    </lineage>
</organism>
<feature type="transmembrane region" description="Helical" evidence="6">
    <location>
        <begin position="186"/>
        <end position="205"/>
    </location>
</feature>
<dbReference type="Pfam" id="PF01810">
    <property type="entry name" value="LysE"/>
    <property type="match status" value="1"/>
</dbReference>
<evidence type="ECO:0000256" key="2">
    <source>
        <dbReference type="ARBA" id="ARBA00022475"/>
    </source>
</evidence>
<feature type="transmembrane region" description="Helical" evidence="6">
    <location>
        <begin position="41"/>
        <end position="65"/>
    </location>
</feature>
<evidence type="ECO:0000256" key="6">
    <source>
        <dbReference type="SAM" id="Phobius"/>
    </source>
</evidence>
<feature type="transmembrane region" description="Helical" evidence="6">
    <location>
        <begin position="145"/>
        <end position="174"/>
    </location>
</feature>
<evidence type="ECO:0000256" key="4">
    <source>
        <dbReference type="ARBA" id="ARBA00022989"/>
    </source>
</evidence>
<evidence type="ECO:0000256" key="5">
    <source>
        <dbReference type="ARBA" id="ARBA00023136"/>
    </source>
</evidence>
<keyword evidence="3 6" id="KW-0812">Transmembrane</keyword>
<evidence type="ECO:0000313" key="7">
    <source>
        <dbReference type="EMBL" id="NVO25179.1"/>
    </source>
</evidence>
<gene>
    <name evidence="7" type="ORF">HJ536_17620</name>
</gene>
<sequence length="208" mass="22066">MLTIDVIMTFIGVATLLAWVPGPDNLFVLTQSALFGPKEGVLVTLGLCLGLVVHSIAVSLGVAVIFQQSQFAFDALKYAGAAYLVYLAYKALRAGPENPDTAGASRRPASAMVLRGVVMNLTNPKVAIFFLAFLPQFTDAARGSIAVQMLMLGGLFILCAFASFTTISLMAGVLSRWLRASPRGQIMLNRVAGLVFVGLAVKLVTANR</sequence>
<dbReference type="PANTHER" id="PTHR30086:SF20">
    <property type="entry name" value="ARGININE EXPORTER PROTEIN ARGO-RELATED"/>
    <property type="match status" value="1"/>
</dbReference>
<comment type="caution">
    <text evidence="7">The sequence shown here is derived from an EMBL/GenBank/DDBJ whole genome shotgun (WGS) entry which is preliminary data.</text>
</comment>
<dbReference type="AlphaFoldDB" id="A0A850QGI3"/>
<dbReference type="Proteomes" id="UP000592216">
    <property type="component" value="Unassembled WGS sequence"/>
</dbReference>
<keyword evidence="5 6" id="KW-0472">Membrane</keyword>
<keyword evidence="4 6" id="KW-1133">Transmembrane helix</keyword>
<evidence type="ECO:0000256" key="1">
    <source>
        <dbReference type="ARBA" id="ARBA00004651"/>
    </source>
</evidence>
<dbReference type="RefSeq" id="WP_177158737.1">
    <property type="nucleotide sequence ID" value="NZ_JABCJE010000012.1"/>
</dbReference>
<comment type="subcellular location">
    <subcellularLocation>
        <location evidence="1">Cell membrane</location>
        <topology evidence="1">Multi-pass membrane protein</topology>
    </subcellularLocation>
</comment>
<dbReference type="InterPro" id="IPR001123">
    <property type="entry name" value="LeuE-type"/>
</dbReference>
<dbReference type="GO" id="GO:0015171">
    <property type="term" value="F:amino acid transmembrane transporter activity"/>
    <property type="evidence" value="ECO:0007669"/>
    <property type="project" value="TreeGrafter"/>
</dbReference>
<feature type="transmembrane region" description="Helical" evidence="6">
    <location>
        <begin position="113"/>
        <end position="133"/>
    </location>
</feature>
<evidence type="ECO:0000256" key="3">
    <source>
        <dbReference type="ARBA" id="ARBA00022692"/>
    </source>
</evidence>
<protein>
    <submittedName>
        <fullName evidence="7">LysE family translocator</fullName>
    </submittedName>
</protein>
<dbReference type="PIRSF" id="PIRSF006324">
    <property type="entry name" value="LeuE"/>
    <property type="match status" value="1"/>
</dbReference>
<proteinExistence type="predicted"/>
<name>A0A850QGI3_9RHOB</name>
<dbReference type="EMBL" id="JABCJE010000012">
    <property type="protein sequence ID" value="NVO25179.1"/>
    <property type="molecule type" value="Genomic_DNA"/>
</dbReference>
<dbReference type="GO" id="GO:0005886">
    <property type="term" value="C:plasma membrane"/>
    <property type="evidence" value="ECO:0007669"/>
    <property type="project" value="UniProtKB-SubCell"/>
</dbReference>
<accession>A0A850QGI3</accession>
<dbReference type="PANTHER" id="PTHR30086">
    <property type="entry name" value="ARGININE EXPORTER PROTEIN ARGO"/>
    <property type="match status" value="1"/>
</dbReference>
<reference evidence="7 8" key="1">
    <citation type="submission" date="2020-04" db="EMBL/GenBank/DDBJ databases">
        <title>Donghicola sp., a member of the Rhodobacteraceae family isolated from mangrove forest in Thailand.</title>
        <authorList>
            <person name="Charoenyingcharoen P."/>
            <person name="Yukphan P."/>
        </authorList>
    </citation>
    <scope>NUCLEOTIDE SEQUENCE [LARGE SCALE GENOMIC DNA]</scope>
    <source>
        <strain evidence="7 8">B5-SW-15</strain>
    </source>
</reference>
<evidence type="ECO:0000313" key="8">
    <source>
        <dbReference type="Proteomes" id="UP000592216"/>
    </source>
</evidence>
<keyword evidence="2" id="KW-1003">Cell membrane</keyword>
<feature type="transmembrane region" description="Helical" evidence="6">
    <location>
        <begin position="6"/>
        <end position="29"/>
    </location>
</feature>